<organism evidence="1 2">
    <name type="scientific">Paraglaciecola aquimarina</name>
    <dbReference type="NCBI Taxonomy" id="1235557"/>
    <lineage>
        <taxon>Bacteria</taxon>
        <taxon>Pseudomonadati</taxon>
        <taxon>Pseudomonadota</taxon>
        <taxon>Gammaproteobacteria</taxon>
        <taxon>Alteromonadales</taxon>
        <taxon>Alteromonadaceae</taxon>
        <taxon>Paraglaciecola</taxon>
    </lineage>
</organism>
<evidence type="ECO:0000313" key="2">
    <source>
        <dbReference type="Proteomes" id="UP001247805"/>
    </source>
</evidence>
<evidence type="ECO:0000313" key="1">
    <source>
        <dbReference type="EMBL" id="MDU0353097.1"/>
    </source>
</evidence>
<dbReference type="RefSeq" id="WP_316024792.1">
    <property type="nucleotide sequence ID" value="NZ_JAWDIO010000002.1"/>
</dbReference>
<protein>
    <submittedName>
        <fullName evidence="1">Uncharacterized protein</fullName>
    </submittedName>
</protein>
<reference evidence="1 2" key="1">
    <citation type="submission" date="2023-10" db="EMBL/GenBank/DDBJ databases">
        <title>Glaciecola aquimarina strain GGW-M5 nov., isolated from a coastal seawater.</title>
        <authorList>
            <person name="Bayburt H."/>
            <person name="Kim J.M."/>
            <person name="Choi B.J."/>
            <person name="Jeon C.O."/>
        </authorList>
    </citation>
    <scope>NUCLEOTIDE SEQUENCE [LARGE SCALE GENOMIC DNA]</scope>
    <source>
        <strain evidence="1 2">KCTC 32108</strain>
    </source>
</reference>
<name>A0ABU3ST01_9ALTE</name>
<gene>
    <name evidence="1" type="ORF">RS130_03375</name>
</gene>
<dbReference type="EMBL" id="JAWDIO010000002">
    <property type="protein sequence ID" value="MDU0353097.1"/>
    <property type="molecule type" value="Genomic_DNA"/>
</dbReference>
<keyword evidence="2" id="KW-1185">Reference proteome</keyword>
<sequence length="324" mass="38228">MYKDFCSNNCEASTDYSETVLRLQNSDSFSDTAYRLSYEHEERDWFANAQIESTGADFRTDLGFGSFADHEKVVIGGGYNWYSENSWWNRIRVDGDWDITHNDNNELLEKETEVYFSVHGKRQSYFELGLLHRERVGLRHDPSVLTITNNTTLFLEDAASIYFEYRPISSLYLSSYFSYGDQIDYDNDRLGTQFQFQPTLTWDIGKHLQLDLRHTYRKLDIQDDNLFIANLTDLRFTYQLDQRQFLRLIAIYSDIERNQALYPNNEVHMQVKQLGTQLLYSYKLNPLTKFFVGYSDSAEQNTSIHSLTKNEQSVFMKFSYAWLN</sequence>
<proteinExistence type="predicted"/>
<accession>A0ABU3ST01</accession>
<comment type="caution">
    <text evidence="1">The sequence shown here is derived from an EMBL/GenBank/DDBJ whole genome shotgun (WGS) entry which is preliminary data.</text>
</comment>
<dbReference type="Proteomes" id="UP001247805">
    <property type="component" value="Unassembled WGS sequence"/>
</dbReference>